<protein>
    <recommendedName>
        <fullName evidence="5">Lipoprotein</fullName>
    </recommendedName>
</protein>
<dbReference type="PROSITE" id="PS51257">
    <property type="entry name" value="PROKAR_LIPOPROTEIN"/>
    <property type="match status" value="1"/>
</dbReference>
<dbReference type="RefSeq" id="WP_067762725.1">
    <property type="nucleotide sequence ID" value="NZ_LZDS01000008.1"/>
</dbReference>
<sequence length="201" mass="21873">MKKLVQNALVPFAIFTGVLVLIGCEPATTPENNQLDANSSEQSISATDTQNAPSSTTQNSTPLKSGNMFYIVRDVADMQLKAGSYVEQLKQTQSDIETAVSSQDPIQLQKAADQLQQQLKGFNQALSGLNLKSTEINDIRSNLQAANQQVLASPFLNGQMDLTQVDIQKIKNQMGNIQLEMVKLASMIISDHSAQEKTSES</sequence>
<keyword evidence="1" id="KW-0175">Coiled coil</keyword>
<evidence type="ECO:0000256" key="2">
    <source>
        <dbReference type="SAM" id="MobiDB-lite"/>
    </source>
</evidence>
<organism evidence="3 4">
    <name type="scientific">Acinetobacter gandensis</name>
    <dbReference type="NCBI Taxonomy" id="1443941"/>
    <lineage>
        <taxon>Bacteria</taxon>
        <taxon>Pseudomonadati</taxon>
        <taxon>Pseudomonadota</taxon>
        <taxon>Gammaproteobacteria</taxon>
        <taxon>Moraxellales</taxon>
        <taxon>Moraxellaceae</taxon>
        <taxon>Acinetobacter</taxon>
    </lineage>
</organism>
<comment type="caution">
    <text evidence="3">The sequence shown here is derived from an EMBL/GenBank/DDBJ whole genome shotgun (WGS) entry which is preliminary data.</text>
</comment>
<dbReference type="Proteomes" id="UP000185753">
    <property type="component" value="Unassembled WGS sequence"/>
</dbReference>
<reference evidence="4" key="1">
    <citation type="submission" date="2016-06" db="EMBL/GenBank/DDBJ databases">
        <authorList>
            <person name="Radolfova-Krizova L."/>
            <person name="Nemec A."/>
        </authorList>
    </citation>
    <scope>NUCLEOTIDE SEQUENCE [LARGE SCALE GENOMIC DNA]</scope>
    <source>
        <strain evidence="4">ANC 4275</strain>
    </source>
</reference>
<dbReference type="OrthoDB" id="6713313at2"/>
<gene>
    <name evidence="3" type="ORF">A9J31_13845</name>
</gene>
<dbReference type="AlphaFoldDB" id="A0A1A7RFE9"/>
<feature type="coiled-coil region" evidence="1">
    <location>
        <begin position="112"/>
        <end position="149"/>
    </location>
</feature>
<dbReference type="EMBL" id="LZDS01000008">
    <property type="protein sequence ID" value="OBX29397.1"/>
    <property type="molecule type" value="Genomic_DNA"/>
</dbReference>
<keyword evidence="4" id="KW-1185">Reference proteome</keyword>
<feature type="region of interest" description="Disordered" evidence="2">
    <location>
        <begin position="32"/>
        <end position="63"/>
    </location>
</feature>
<evidence type="ECO:0000256" key="1">
    <source>
        <dbReference type="SAM" id="Coils"/>
    </source>
</evidence>
<evidence type="ECO:0000313" key="3">
    <source>
        <dbReference type="EMBL" id="OBX29397.1"/>
    </source>
</evidence>
<evidence type="ECO:0000313" key="4">
    <source>
        <dbReference type="Proteomes" id="UP000185753"/>
    </source>
</evidence>
<evidence type="ECO:0008006" key="5">
    <source>
        <dbReference type="Google" id="ProtNLM"/>
    </source>
</evidence>
<accession>A0A1A7RFE9</accession>
<proteinExistence type="predicted"/>
<name>A0A1A7RFE9_9GAMM</name>